<keyword evidence="3" id="KW-1185">Reference proteome</keyword>
<reference evidence="2 3" key="1">
    <citation type="journal article" date="2019" name="Sci. Rep.">
        <title>Orb-weaving spider Araneus ventricosus genome elucidates the spidroin gene catalogue.</title>
        <authorList>
            <person name="Kono N."/>
            <person name="Nakamura H."/>
            <person name="Ohtoshi R."/>
            <person name="Moran D.A.P."/>
            <person name="Shinohara A."/>
            <person name="Yoshida Y."/>
            <person name="Fujiwara M."/>
            <person name="Mori M."/>
            <person name="Tomita M."/>
            <person name="Arakawa K."/>
        </authorList>
    </citation>
    <scope>NUCLEOTIDE SEQUENCE [LARGE SCALE GENOMIC DNA]</scope>
</reference>
<dbReference type="AlphaFoldDB" id="A0A4Y2JF37"/>
<comment type="caution">
    <text evidence="2">The sequence shown here is derived from an EMBL/GenBank/DDBJ whole genome shotgun (WGS) entry which is preliminary data.</text>
</comment>
<gene>
    <name evidence="2" type="ORF">AVEN_263115_1</name>
</gene>
<feature type="region of interest" description="Disordered" evidence="1">
    <location>
        <begin position="28"/>
        <end position="58"/>
    </location>
</feature>
<sequence>MNEIEKNKAASKKHANSLWRDLTINHYAKKRNSSRNSKGEGPRLHKHLLPDPEEPHSEYSKLPPRIRMLFSWAIQGCLRGCLEYMEACAWGGAAVNQGLIRGMANVLGMFCSCG</sequence>
<accession>A0A4Y2JF37</accession>
<dbReference type="Proteomes" id="UP000499080">
    <property type="component" value="Unassembled WGS sequence"/>
</dbReference>
<protein>
    <submittedName>
        <fullName evidence="2">Uncharacterized protein</fullName>
    </submittedName>
</protein>
<evidence type="ECO:0000256" key="1">
    <source>
        <dbReference type="SAM" id="MobiDB-lite"/>
    </source>
</evidence>
<organism evidence="2 3">
    <name type="scientific">Araneus ventricosus</name>
    <name type="common">Orbweaver spider</name>
    <name type="synonym">Epeira ventricosa</name>
    <dbReference type="NCBI Taxonomy" id="182803"/>
    <lineage>
        <taxon>Eukaryota</taxon>
        <taxon>Metazoa</taxon>
        <taxon>Ecdysozoa</taxon>
        <taxon>Arthropoda</taxon>
        <taxon>Chelicerata</taxon>
        <taxon>Arachnida</taxon>
        <taxon>Araneae</taxon>
        <taxon>Araneomorphae</taxon>
        <taxon>Entelegynae</taxon>
        <taxon>Araneoidea</taxon>
        <taxon>Araneidae</taxon>
        <taxon>Araneus</taxon>
    </lineage>
</organism>
<name>A0A4Y2JF37_ARAVE</name>
<proteinExistence type="predicted"/>
<dbReference type="EMBL" id="BGPR01003417">
    <property type="protein sequence ID" value="GBM87882.1"/>
    <property type="molecule type" value="Genomic_DNA"/>
</dbReference>
<feature type="compositionally biased region" description="Basic and acidic residues" evidence="1">
    <location>
        <begin position="37"/>
        <end position="58"/>
    </location>
</feature>
<evidence type="ECO:0000313" key="3">
    <source>
        <dbReference type="Proteomes" id="UP000499080"/>
    </source>
</evidence>
<evidence type="ECO:0000313" key="2">
    <source>
        <dbReference type="EMBL" id="GBM87882.1"/>
    </source>
</evidence>